<evidence type="ECO:0000313" key="1">
    <source>
        <dbReference type="EMBL" id="MCQ1951598.1"/>
    </source>
</evidence>
<evidence type="ECO:0000313" key="2">
    <source>
        <dbReference type="Proteomes" id="UP001206924"/>
    </source>
</evidence>
<dbReference type="EMBL" id="JANFLP010000020">
    <property type="protein sequence ID" value="MCQ1951598.1"/>
    <property type="molecule type" value="Genomic_DNA"/>
</dbReference>
<name>A0ABT1NVA3_9MICC</name>
<gene>
    <name evidence="1" type="ORF">NNX28_16900</name>
</gene>
<comment type="caution">
    <text evidence="1">The sequence shown here is derived from an EMBL/GenBank/DDBJ whole genome shotgun (WGS) entry which is preliminary data.</text>
</comment>
<evidence type="ECO:0008006" key="3">
    <source>
        <dbReference type="Google" id="ProtNLM"/>
    </source>
</evidence>
<accession>A0ABT1NVA3</accession>
<keyword evidence="2" id="KW-1185">Reference proteome</keyword>
<protein>
    <recommendedName>
        <fullName evidence="3">Zinc-binding domain-containing protein</fullName>
    </recommendedName>
</protein>
<proteinExistence type="predicted"/>
<dbReference type="RefSeq" id="WP_255866606.1">
    <property type="nucleotide sequence ID" value="NZ_CP104263.1"/>
</dbReference>
<organism evidence="1 2">
    <name type="scientific">Arthrobacter jinronghuae</name>
    <dbReference type="NCBI Taxonomy" id="2964609"/>
    <lineage>
        <taxon>Bacteria</taxon>
        <taxon>Bacillati</taxon>
        <taxon>Actinomycetota</taxon>
        <taxon>Actinomycetes</taxon>
        <taxon>Micrococcales</taxon>
        <taxon>Micrococcaceae</taxon>
        <taxon>Arthrobacter</taxon>
    </lineage>
</organism>
<sequence>MREVHREELGERWCFNCRKRRNFAYTVMAEVQPSYYEPTPAVKCDGCGTSDGDLFPGRERVWE</sequence>
<reference evidence="1 2" key="1">
    <citation type="submission" date="2022-07" db="EMBL/GenBank/DDBJ databases">
        <title>Novel species in genus Arthrobacter.</title>
        <authorList>
            <person name="Liu Y."/>
        </authorList>
    </citation>
    <scope>NUCLEOTIDE SEQUENCE [LARGE SCALE GENOMIC DNA]</scope>
    <source>
        <strain evidence="2">zg-Y859</strain>
    </source>
</reference>
<dbReference type="Proteomes" id="UP001206924">
    <property type="component" value="Unassembled WGS sequence"/>
</dbReference>